<reference evidence="3" key="1">
    <citation type="submission" date="2017-04" db="EMBL/GenBank/DDBJ databases">
        <authorList>
            <person name="Criscuolo A."/>
        </authorList>
    </citation>
    <scope>NUCLEOTIDE SEQUENCE [LARGE SCALE GENOMIC DNA]</scope>
</reference>
<dbReference type="RefSeq" id="WP_074567649.1">
    <property type="nucleotide sequence ID" value="NZ_CP093424.1"/>
</dbReference>
<feature type="transmembrane region" description="Helical" evidence="1">
    <location>
        <begin position="200"/>
        <end position="222"/>
    </location>
</feature>
<feature type="transmembrane region" description="Helical" evidence="1">
    <location>
        <begin position="228"/>
        <end position="257"/>
    </location>
</feature>
<keyword evidence="1" id="KW-0812">Transmembrane</keyword>
<evidence type="ECO:0000313" key="2">
    <source>
        <dbReference type="EMBL" id="SME14705.1"/>
    </source>
</evidence>
<organism evidence="2 3">
    <name type="scientific">Bacillus pacificus</name>
    <dbReference type="NCBI Taxonomy" id="2026187"/>
    <lineage>
        <taxon>Bacteria</taxon>
        <taxon>Bacillati</taxon>
        <taxon>Bacillota</taxon>
        <taxon>Bacilli</taxon>
        <taxon>Bacillales</taxon>
        <taxon>Bacillaceae</taxon>
        <taxon>Bacillus</taxon>
        <taxon>Bacillus cereus group</taxon>
    </lineage>
</organism>
<gene>
    <name evidence="2" type="ORF">BACERE00191_03342</name>
</gene>
<evidence type="ECO:0000313" key="3">
    <source>
        <dbReference type="Proteomes" id="UP000194499"/>
    </source>
</evidence>
<proteinExistence type="predicted"/>
<keyword evidence="1" id="KW-1133">Transmembrane helix</keyword>
<sequence length="262" mass="29506">MKECPICLDGVEYPKNVGECPKCKNFLRMKKKSANTTVNDDFADVFDNTFYEEKKPIPPNKTTDPFESTYTEQQTSAARETIKVSKAKKNGSIKGQVSNFQEDVIPGKMLGRWFDACIKGIPFMKDGYMNTFQVYDQDGEGHEVVVYGKIVRGKIGDHNLVQVFGKRDRHGTVVAKHIENLNSNTTVSVNSGMSANSVRFLTAIIIFLLFSIINFVISFDWIGLVNLVVSVILTFLSNIFVAILPLIIVLFGIWIMIKKVFR</sequence>
<accession>A0A3P1BWK3</accession>
<name>A0A1Y5ZUU9_9BACI</name>
<dbReference type="AlphaFoldDB" id="A0A1Y5ZUU9"/>
<protein>
    <submittedName>
        <fullName evidence="2">Uncharacterized protein</fullName>
    </submittedName>
</protein>
<keyword evidence="1" id="KW-0472">Membrane</keyword>
<dbReference type="Proteomes" id="UP000194499">
    <property type="component" value="Unassembled WGS sequence"/>
</dbReference>
<evidence type="ECO:0000256" key="1">
    <source>
        <dbReference type="SAM" id="Phobius"/>
    </source>
</evidence>
<accession>A0A1Y5ZUU9</accession>
<dbReference type="EMBL" id="FWZB01000040">
    <property type="protein sequence ID" value="SME14705.1"/>
    <property type="molecule type" value="Genomic_DNA"/>
</dbReference>